<accession>D6MY30</accession>
<feature type="transmembrane region" description="Helical" evidence="1">
    <location>
        <begin position="75"/>
        <end position="93"/>
    </location>
</feature>
<dbReference type="RefSeq" id="WP_013087997.1">
    <property type="nucleotide sequence ID" value="NC_014116.1"/>
</dbReference>
<reference evidence="2" key="1">
    <citation type="journal article" date="2010" name="Nucleic Acids Res.">
        <title>Two novel families of plasmids from hyperthermophilic archaea encoding new families of replication proteins.</title>
        <authorList>
            <person name="Soler N."/>
            <person name="Marguet E."/>
            <person name="Cortez D."/>
            <person name="Desnoues N."/>
            <person name="Keller J."/>
            <person name="van Tilbeurgh H."/>
            <person name="Sezonov G."/>
            <person name="Forterre P."/>
        </authorList>
    </citation>
    <scope>NUCLEOTIDE SEQUENCE</scope>
    <source>
        <strain evidence="2">26/2</strain>
        <plasmid evidence="2">pT26-2</plasmid>
    </source>
</reference>
<geneLocation type="plasmid" evidence="2">
    <name>pT26-2</name>
</geneLocation>
<organism evidence="2">
    <name type="scientific">Thermococcus sp. 26/2</name>
    <dbReference type="NCBI Taxonomy" id="758583"/>
    <lineage>
        <taxon>Archaea</taxon>
        <taxon>Methanobacteriati</taxon>
        <taxon>Methanobacteriota</taxon>
        <taxon>Thermococci</taxon>
        <taxon>Thermococcales</taxon>
        <taxon>Thermococcaceae</taxon>
        <taxon>Thermococcus</taxon>
    </lineage>
</organism>
<protein>
    <submittedName>
        <fullName evidence="2">T26-7p</fullName>
    </submittedName>
</protein>
<proteinExistence type="predicted"/>
<name>D6MY30_9EURY</name>
<dbReference type="EMBL" id="GU056179">
    <property type="protein sequence ID" value="ADF80231.1"/>
    <property type="molecule type" value="Genomic_DNA"/>
</dbReference>
<feature type="transmembrane region" description="Helical" evidence="1">
    <location>
        <begin position="99"/>
        <end position="121"/>
    </location>
</feature>
<feature type="transmembrane region" description="Helical" evidence="1">
    <location>
        <begin position="142"/>
        <end position="164"/>
    </location>
</feature>
<sequence>MEKKDIGMKLAKWGLSSGLMGLLLYYAGQHAVTVQQTTETMAKVSFAFVLFIELLDKFADMGKLYGKFSKDRNSIIGGLIFGGLGFAIVLWTLTGTLKLSGASTPAAVVVAGFTALYIFAPDTGRDEWYFMAWLAANIATKFQYFQLLPAGFTIPGVSMMLSWLL</sequence>
<keyword evidence="1" id="KW-1133">Transmembrane helix</keyword>
<evidence type="ECO:0000256" key="1">
    <source>
        <dbReference type="SAM" id="Phobius"/>
    </source>
</evidence>
<keyword evidence="2" id="KW-0614">Plasmid</keyword>
<keyword evidence="1" id="KW-0812">Transmembrane</keyword>
<dbReference type="AlphaFoldDB" id="D6MY30"/>
<evidence type="ECO:0000313" key="2">
    <source>
        <dbReference type="EMBL" id="ADF80231.1"/>
    </source>
</evidence>
<gene>
    <name evidence="2" type="ORF">t26-7</name>
</gene>
<keyword evidence="1" id="KW-0472">Membrane</keyword>